<keyword evidence="1" id="KW-1185">Reference proteome</keyword>
<name>A0A1I7WB12_HETBA</name>
<evidence type="ECO:0000313" key="2">
    <source>
        <dbReference type="WBParaSite" id="Hba_01894"/>
    </source>
</evidence>
<dbReference type="Proteomes" id="UP000095283">
    <property type="component" value="Unplaced"/>
</dbReference>
<accession>A0A1I7WB12</accession>
<sequence length="26" mass="3265">MRCNWEKVRLLRVIFSDEKNVQARWS</sequence>
<dbReference type="WBParaSite" id="Hba_01894">
    <property type="protein sequence ID" value="Hba_01894"/>
    <property type="gene ID" value="Hba_01894"/>
</dbReference>
<dbReference type="AlphaFoldDB" id="A0A1I7WB12"/>
<organism evidence="1 2">
    <name type="scientific">Heterorhabditis bacteriophora</name>
    <name type="common">Entomopathogenic nematode worm</name>
    <dbReference type="NCBI Taxonomy" id="37862"/>
    <lineage>
        <taxon>Eukaryota</taxon>
        <taxon>Metazoa</taxon>
        <taxon>Ecdysozoa</taxon>
        <taxon>Nematoda</taxon>
        <taxon>Chromadorea</taxon>
        <taxon>Rhabditida</taxon>
        <taxon>Rhabditina</taxon>
        <taxon>Rhabditomorpha</taxon>
        <taxon>Strongyloidea</taxon>
        <taxon>Heterorhabditidae</taxon>
        <taxon>Heterorhabditis</taxon>
    </lineage>
</organism>
<proteinExistence type="predicted"/>
<reference evidence="2" key="1">
    <citation type="submission" date="2016-11" db="UniProtKB">
        <authorList>
            <consortium name="WormBaseParasite"/>
        </authorList>
    </citation>
    <scope>IDENTIFICATION</scope>
</reference>
<protein>
    <submittedName>
        <fullName evidence="2">Uncharacterized protein</fullName>
    </submittedName>
</protein>
<evidence type="ECO:0000313" key="1">
    <source>
        <dbReference type="Proteomes" id="UP000095283"/>
    </source>
</evidence>